<reference evidence="2 3" key="1">
    <citation type="submission" date="2022-12" db="EMBL/GenBank/DDBJ databases">
        <title>Chromosome-level genome of Tegillarca granosa.</title>
        <authorList>
            <person name="Kim J."/>
        </authorList>
    </citation>
    <scope>NUCLEOTIDE SEQUENCE [LARGE SCALE GENOMIC DNA]</scope>
    <source>
        <strain evidence="2">Teg-2019</strain>
        <tissue evidence="2">Adductor muscle</tissue>
    </source>
</reference>
<name>A0ABQ9F5E0_TEGGR</name>
<feature type="region of interest" description="Disordered" evidence="1">
    <location>
        <begin position="153"/>
        <end position="177"/>
    </location>
</feature>
<protein>
    <recommendedName>
        <fullName evidence="4">BLOC-1 subunit 6</fullName>
    </recommendedName>
</protein>
<comment type="caution">
    <text evidence="2">The sequence shown here is derived from an EMBL/GenBank/DDBJ whole genome shotgun (WGS) entry which is preliminary data.</text>
</comment>
<sequence>MSEKDMQVPNQAPVEEPSVQDEPKVDESVPEVSEIEDITSESGETTYPVNEDVIDKLSFGVLEHCLPDLQKAKGSLEEILRNQTILIETVQQENGKFAECKAMDDLTEMMMKSRRYYTKLMNLKKEMAVLSEKSFKLKKRAVKLQQQKQKEELMKAQQLEREQEKERMLTAKNQQTC</sequence>
<dbReference type="PANTHER" id="PTHR31328">
    <property type="entry name" value="BIOGENESIS OF LYSOSOME-RELATED ORGANELLES COMPLEX 1 SUBUNIT 6"/>
    <property type="match status" value="1"/>
</dbReference>
<evidence type="ECO:0008006" key="4">
    <source>
        <dbReference type="Google" id="ProtNLM"/>
    </source>
</evidence>
<feature type="region of interest" description="Disordered" evidence="1">
    <location>
        <begin position="1"/>
        <end position="44"/>
    </location>
</feature>
<dbReference type="InterPro" id="IPR028119">
    <property type="entry name" value="Snapin/Pallidin/Snn1"/>
</dbReference>
<proteinExistence type="predicted"/>
<keyword evidence="3" id="KW-1185">Reference proteome</keyword>
<gene>
    <name evidence="2" type="ORF">KUTeg_010766</name>
</gene>
<evidence type="ECO:0000313" key="2">
    <source>
        <dbReference type="EMBL" id="KAJ8311411.1"/>
    </source>
</evidence>
<feature type="compositionally biased region" description="Basic and acidic residues" evidence="1">
    <location>
        <begin position="153"/>
        <end position="169"/>
    </location>
</feature>
<dbReference type="Proteomes" id="UP001217089">
    <property type="component" value="Unassembled WGS sequence"/>
</dbReference>
<dbReference type="Pfam" id="PF14712">
    <property type="entry name" value="Snapin_Pallidin"/>
    <property type="match status" value="1"/>
</dbReference>
<dbReference type="EMBL" id="JARBDR010000496">
    <property type="protein sequence ID" value="KAJ8311411.1"/>
    <property type="molecule type" value="Genomic_DNA"/>
</dbReference>
<dbReference type="PANTHER" id="PTHR31328:SF2">
    <property type="entry name" value="BIOGENESIS OF LYSOSOME-RELATED ORGANELLES COMPLEX 1 SUBUNIT 6"/>
    <property type="match status" value="1"/>
</dbReference>
<evidence type="ECO:0000256" key="1">
    <source>
        <dbReference type="SAM" id="MobiDB-lite"/>
    </source>
</evidence>
<accession>A0ABQ9F5E0</accession>
<organism evidence="2 3">
    <name type="scientific">Tegillarca granosa</name>
    <name type="common">Malaysian cockle</name>
    <name type="synonym">Anadara granosa</name>
    <dbReference type="NCBI Taxonomy" id="220873"/>
    <lineage>
        <taxon>Eukaryota</taxon>
        <taxon>Metazoa</taxon>
        <taxon>Spiralia</taxon>
        <taxon>Lophotrochozoa</taxon>
        <taxon>Mollusca</taxon>
        <taxon>Bivalvia</taxon>
        <taxon>Autobranchia</taxon>
        <taxon>Pteriomorphia</taxon>
        <taxon>Arcoida</taxon>
        <taxon>Arcoidea</taxon>
        <taxon>Arcidae</taxon>
        <taxon>Tegillarca</taxon>
    </lineage>
</organism>
<evidence type="ECO:0000313" key="3">
    <source>
        <dbReference type="Proteomes" id="UP001217089"/>
    </source>
</evidence>